<feature type="transmembrane region" description="Helical" evidence="5">
    <location>
        <begin position="56"/>
        <end position="78"/>
    </location>
</feature>
<accession>A0A4Q7IZ80</accession>
<protein>
    <submittedName>
        <fullName evidence="7">Sensor histidine kinase</fullName>
    </submittedName>
</protein>
<keyword evidence="5" id="KW-0812">Transmembrane</keyword>
<evidence type="ECO:0000256" key="2">
    <source>
        <dbReference type="ARBA" id="ARBA00022777"/>
    </source>
</evidence>
<keyword evidence="2 7" id="KW-0418">Kinase</keyword>
<dbReference type="GO" id="GO:0046983">
    <property type="term" value="F:protein dimerization activity"/>
    <property type="evidence" value="ECO:0007669"/>
    <property type="project" value="InterPro"/>
</dbReference>
<feature type="transmembrane region" description="Helical" evidence="5">
    <location>
        <begin position="27"/>
        <end position="49"/>
    </location>
</feature>
<sequence>MVTATSRWARWSDDIRLPPGGPFRFPLRWLVIGPVTLLPLVVPTLHGVFTADLPRGTTVVALLTVYSAGYLALPLMLARRGLGVRLGFGLAHLAVGFALVAVLGINTMHLLLYATVLIAMSLPTPLALTVLGVAVLALTGWLAALDLLVTEVGDLVTVVSVSTAMFFLGRLSRTVRQLRLARDEIAALAVSAERERLARDLHDLLGHSLTTIAVQAGLARRVLETSHDEARAIEEIRTVESLARGALADVRATVTDYREVSLAAELAGAREALRAADIRADLPHAVDDVDAELRPVFGHVVREAVTNVIRHAGASVVRIRLGERFVEITDDGTAEPGAEGNGLRGLSERLAQAGGRLRAGPRPGGGFSVRAEA</sequence>
<feature type="transmembrane region" description="Helical" evidence="5">
    <location>
        <begin position="155"/>
        <end position="172"/>
    </location>
</feature>
<dbReference type="PANTHER" id="PTHR24421:SF63">
    <property type="entry name" value="SENSOR HISTIDINE KINASE DESK"/>
    <property type="match status" value="1"/>
</dbReference>
<name>A0A4Q7IZ80_9PSEU</name>
<keyword evidence="8" id="KW-1185">Reference proteome</keyword>
<dbReference type="CDD" id="cd16917">
    <property type="entry name" value="HATPase_UhpB-NarQ-NarX-like"/>
    <property type="match status" value="1"/>
</dbReference>
<dbReference type="OrthoDB" id="5241784at2"/>
<evidence type="ECO:0000313" key="7">
    <source>
        <dbReference type="EMBL" id="RZQ60341.1"/>
    </source>
</evidence>
<evidence type="ECO:0000256" key="5">
    <source>
        <dbReference type="SAM" id="Phobius"/>
    </source>
</evidence>
<dbReference type="GO" id="GO:0016020">
    <property type="term" value="C:membrane"/>
    <property type="evidence" value="ECO:0007669"/>
    <property type="project" value="InterPro"/>
</dbReference>
<feature type="transmembrane region" description="Helical" evidence="5">
    <location>
        <begin position="90"/>
        <end position="114"/>
    </location>
</feature>
<feature type="domain" description="Signal transduction histidine kinase subgroup 3 dimerisation and phosphoacceptor" evidence="6">
    <location>
        <begin position="193"/>
        <end position="261"/>
    </location>
</feature>
<evidence type="ECO:0000256" key="4">
    <source>
        <dbReference type="SAM" id="MobiDB-lite"/>
    </source>
</evidence>
<dbReference type="AlphaFoldDB" id="A0A4Q7IZ80"/>
<keyword evidence="1" id="KW-0808">Transferase</keyword>
<dbReference type="GO" id="GO:0000155">
    <property type="term" value="F:phosphorelay sensor kinase activity"/>
    <property type="evidence" value="ECO:0007669"/>
    <property type="project" value="InterPro"/>
</dbReference>
<keyword evidence="5" id="KW-0472">Membrane</keyword>
<dbReference type="Pfam" id="PF07730">
    <property type="entry name" value="HisKA_3"/>
    <property type="match status" value="1"/>
</dbReference>
<evidence type="ECO:0000313" key="8">
    <source>
        <dbReference type="Proteomes" id="UP000292003"/>
    </source>
</evidence>
<dbReference type="SUPFAM" id="SSF55874">
    <property type="entry name" value="ATPase domain of HSP90 chaperone/DNA topoisomerase II/histidine kinase"/>
    <property type="match status" value="1"/>
</dbReference>
<keyword evidence="3" id="KW-0902">Two-component regulatory system</keyword>
<evidence type="ECO:0000259" key="6">
    <source>
        <dbReference type="Pfam" id="PF07730"/>
    </source>
</evidence>
<dbReference type="InterPro" id="IPR050482">
    <property type="entry name" value="Sensor_HK_TwoCompSys"/>
</dbReference>
<dbReference type="PANTHER" id="PTHR24421">
    <property type="entry name" value="NITRATE/NITRITE SENSOR PROTEIN NARX-RELATED"/>
    <property type="match status" value="1"/>
</dbReference>
<dbReference type="Gene3D" id="1.20.5.1930">
    <property type="match status" value="1"/>
</dbReference>
<dbReference type="InterPro" id="IPR036890">
    <property type="entry name" value="HATPase_C_sf"/>
</dbReference>
<dbReference type="InterPro" id="IPR011712">
    <property type="entry name" value="Sig_transdc_His_kin_sub3_dim/P"/>
</dbReference>
<comment type="caution">
    <text evidence="7">The sequence shown here is derived from an EMBL/GenBank/DDBJ whole genome shotgun (WGS) entry which is preliminary data.</text>
</comment>
<evidence type="ECO:0000256" key="1">
    <source>
        <dbReference type="ARBA" id="ARBA00022679"/>
    </source>
</evidence>
<gene>
    <name evidence="7" type="ORF">EWH70_28985</name>
</gene>
<dbReference type="Proteomes" id="UP000292003">
    <property type="component" value="Unassembled WGS sequence"/>
</dbReference>
<feature type="region of interest" description="Disordered" evidence="4">
    <location>
        <begin position="354"/>
        <end position="373"/>
    </location>
</feature>
<evidence type="ECO:0000256" key="3">
    <source>
        <dbReference type="ARBA" id="ARBA00023012"/>
    </source>
</evidence>
<reference evidence="7 8" key="1">
    <citation type="submission" date="2019-02" db="EMBL/GenBank/DDBJ databases">
        <title>Draft genome sequence of Amycolatopsis sp. 8-3EHSu isolated from roots of Suaeda maritima.</title>
        <authorList>
            <person name="Duangmal K."/>
            <person name="Chantavorakit T."/>
        </authorList>
    </citation>
    <scope>NUCLEOTIDE SEQUENCE [LARGE SCALE GENOMIC DNA]</scope>
    <source>
        <strain evidence="7 8">8-3EHSu</strain>
    </source>
</reference>
<proteinExistence type="predicted"/>
<dbReference type="EMBL" id="SFCC01000017">
    <property type="protein sequence ID" value="RZQ60341.1"/>
    <property type="molecule type" value="Genomic_DNA"/>
</dbReference>
<dbReference type="Gene3D" id="3.30.565.10">
    <property type="entry name" value="Histidine kinase-like ATPase, C-terminal domain"/>
    <property type="match status" value="1"/>
</dbReference>
<organism evidence="7 8">
    <name type="scientific">Amycolatopsis suaedae</name>
    <dbReference type="NCBI Taxonomy" id="2510978"/>
    <lineage>
        <taxon>Bacteria</taxon>
        <taxon>Bacillati</taxon>
        <taxon>Actinomycetota</taxon>
        <taxon>Actinomycetes</taxon>
        <taxon>Pseudonocardiales</taxon>
        <taxon>Pseudonocardiaceae</taxon>
        <taxon>Amycolatopsis</taxon>
    </lineage>
</organism>
<keyword evidence="5" id="KW-1133">Transmembrane helix</keyword>